<dbReference type="GO" id="GO:0070973">
    <property type="term" value="P:protein localization to endoplasmic reticulum exit site"/>
    <property type="evidence" value="ECO:0007669"/>
    <property type="project" value="UniProtKB-UniRule"/>
</dbReference>
<dbReference type="GO" id="GO:0005789">
    <property type="term" value="C:endoplasmic reticulum membrane"/>
    <property type="evidence" value="ECO:0007669"/>
    <property type="project" value="UniProtKB-SubCell"/>
</dbReference>
<dbReference type="GO" id="GO:0006888">
    <property type="term" value="P:endoplasmic reticulum to Golgi vesicle-mediated transport"/>
    <property type="evidence" value="ECO:0007669"/>
    <property type="project" value="UniProtKB-UniRule"/>
</dbReference>
<organism evidence="2 3">
    <name type="scientific">Chenopodium quinoa</name>
    <name type="common">Quinoa</name>
    <dbReference type="NCBI Taxonomy" id="63459"/>
    <lineage>
        <taxon>Eukaryota</taxon>
        <taxon>Viridiplantae</taxon>
        <taxon>Streptophyta</taxon>
        <taxon>Embryophyta</taxon>
        <taxon>Tracheophyta</taxon>
        <taxon>Spermatophyta</taxon>
        <taxon>Magnoliopsida</taxon>
        <taxon>eudicotyledons</taxon>
        <taxon>Gunneridae</taxon>
        <taxon>Pentapetalae</taxon>
        <taxon>Caryophyllales</taxon>
        <taxon>Chenopodiaceae</taxon>
        <taxon>Chenopodioideae</taxon>
        <taxon>Atripliceae</taxon>
        <taxon>Chenopodium</taxon>
    </lineage>
</organism>
<dbReference type="InterPro" id="IPR008417">
    <property type="entry name" value="BAP29/BAP31"/>
</dbReference>
<dbReference type="GO" id="GO:0006886">
    <property type="term" value="P:intracellular protein transport"/>
    <property type="evidence" value="ECO:0007669"/>
    <property type="project" value="UniProtKB-UniRule"/>
</dbReference>
<dbReference type="OMA" id="VMFANRL"/>
<reference evidence="2" key="1">
    <citation type="journal article" date="2017" name="Nature">
        <title>The genome of Chenopodium quinoa.</title>
        <authorList>
            <person name="Jarvis D.E."/>
            <person name="Ho Y.S."/>
            <person name="Lightfoot D.J."/>
            <person name="Schmoeckel S.M."/>
            <person name="Li B."/>
            <person name="Borm T.J.A."/>
            <person name="Ohyanagi H."/>
            <person name="Mineta K."/>
            <person name="Michell C.T."/>
            <person name="Saber N."/>
            <person name="Kharbatia N.M."/>
            <person name="Rupper R.R."/>
            <person name="Sharp A.R."/>
            <person name="Dally N."/>
            <person name="Boughton B.A."/>
            <person name="Woo Y.H."/>
            <person name="Gao G."/>
            <person name="Schijlen E.G.W.M."/>
            <person name="Guo X."/>
            <person name="Momin A.A."/>
            <person name="Negrao S."/>
            <person name="Al-Babili S."/>
            <person name="Gehring C."/>
            <person name="Roessner U."/>
            <person name="Jung C."/>
            <person name="Murphy K."/>
            <person name="Arold S.T."/>
            <person name="Gojobori T."/>
            <person name="van der Linden C.G."/>
            <person name="van Loo E.N."/>
            <person name="Jellen E.N."/>
            <person name="Maughan P.J."/>
            <person name="Tester M."/>
        </authorList>
    </citation>
    <scope>NUCLEOTIDE SEQUENCE [LARGE SCALE GENOMIC DNA]</scope>
    <source>
        <strain evidence="2">cv. PI 614886</strain>
    </source>
</reference>
<comment type="similarity">
    <text evidence="1">Belongs to the BCAP29/BCAP31 family.</text>
</comment>
<reference evidence="2" key="2">
    <citation type="submission" date="2021-03" db="UniProtKB">
        <authorList>
            <consortium name="EnsemblPlants"/>
        </authorList>
    </citation>
    <scope>IDENTIFICATION</scope>
</reference>
<feature type="transmembrane region" description="Helical" evidence="1">
    <location>
        <begin position="37"/>
        <end position="60"/>
    </location>
</feature>
<evidence type="ECO:0000313" key="2">
    <source>
        <dbReference type="EnsemblPlants" id="AUR62020402-RA:cds"/>
    </source>
</evidence>
<proteinExistence type="inferred from homology"/>
<keyword evidence="1" id="KW-0931">ER-Golgi transport</keyword>
<dbReference type="Proteomes" id="UP000596660">
    <property type="component" value="Unplaced"/>
</dbReference>
<evidence type="ECO:0000256" key="1">
    <source>
        <dbReference type="RuleBase" id="RU367026"/>
    </source>
</evidence>
<feature type="transmembrane region" description="Helical" evidence="1">
    <location>
        <begin position="6"/>
        <end position="25"/>
    </location>
</feature>
<comment type="subcellular location">
    <subcellularLocation>
        <location evidence="1">Endoplasmic reticulum membrane</location>
        <topology evidence="1">Multi-pass membrane protein</topology>
    </subcellularLocation>
</comment>
<keyword evidence="1" id="KW-0472">Membrane</keyword>
<dbReference type="PANTHER" id="PTHR12701">
    <property type="entry name" value="BCR-ASSOCIATED PROTEIN, BAP"/>
    <property type="match status" value="1"/>
</dbReference>
<dbReference type="EnsemblPlants" id="AUR62020402-RA">
    <property type="protein sequence ID" value="AUR62020402-RA:cds"/>
    <property type="gene ID" value="AUR62020402"/>
</dbReference>
<dbReference type="AlphaFoldDB" id="A0A803LY51"/>
<keyword evidence="1" id="KW-1133">Transmembrane helix</keyword>
<keyword evidence="1" id="KW-0653">Protein transport</keyword>
<keyword evidence="1" id="KW-0813">Transport</keyword>
<dbReference type="PANTHER" id="PTHR12701:SF44">
    <property type="entry name" value="ENDOPLASMIC RETICULUM TRANSMEMBRANE PROTEIN"/>
    <property type="match status" value="1"/>
</dbReference>
<protein>
    <recommendedName>
        <fullName evidence="1">Endoplasmic reticulum transmembrane protein</fullName>
    </recommendedName>
</protein>
<evidence type="ECO:0000313" key="3">
    <source>
        <dbReference type="Proteomes" id="UP000596660"/>
    </source>
</evidence>
<keyword evidence="1" id="KW-0256">Endoplasmic reticulum</keyword>
<name>A0A803LY51_CHEQI</name>
<accession>A0A803LY51</accession>
<keyword evidence="3" id="KW-1185">Reference proteome</keyword>
<comment type="function">
    <text evidence="1">May play a role in anterograde transport of membrane proteins from the endoplasmic reticulum to the Golgi.</text>
</comment>
<feature type="transmembrane region" description="Helical" evidence="1">
    <location>
        <begin position="80"/>
        <end position="100"/>
    </location>
</feature>
<sequence>MYPLVLTEILLICILLFQTPLRKLLVKGLSLLKVGRGPVVAQTLSITMLVLFLSSLYGLLEAHRRFMDAGAINPTEQVLMAHHLLETTLLGMSLFLAFIIDRLHYYMNEISRLREDNELHRQKGKVVQATASAPTHHKERM</sequence>
<dbReference type="Gramene" id="AUR62020402-RA">
    <property type="protein sequence ID" value="AUR62020402-RA:cds"/>
    <property type="gene ID" value="AUR62020402"/>
</dbReference>
<keyword evidence="1" id="KW-0812">Transmembrane</keyword>